<keyword evidence="4" id="KW-1185">Reference proteome</keyword>
<dbReference type="OrthoDB" id="9775594at2"/>
<sequence>MQSVFRSPFPSHRPLLATALILTGIAAQAAELVDMTGRHVQIPDQVDRVFAATPPIVPLVYAIDPGKLVTLSFPFKPEDAAYIRPEVMNLPIVGRYTGEGPPPNPELLARAAPQISIAWDIPFIDARRVEETFRTLGTPGLFVHLARLADYPAALELVGQAIGEEVRATRLASAIRDAMTRVEQAVGAIPDGERKRVYFAEGPDGLLTECADSFHAEVIGLAGGENVMDCKTQAMCGREKMTLDQIKTLDPDVILADDARFLTHIKTDPAWNALRAVREGQVHLGPTKPFNWLGRPPSFMRALAIQWFANRLYPERFPWDADLEIKSFYELFLGVKPEAVDVRDILGQG</sequence>
<dbReference type="Gene3D" id="1.20.58.2180">
    <property type="match status" value="1"/>
</dbReference>
<dbReference type="PANTHER" id="PTHR30535">
    <property type="entry name" value="VITAMIN B12-BINDING PROTEIN"/>
    <property type="match status" value="1"/>
</dbReference>
<name>A0A4V2V1J5_9GAMM</name>
<accession>A0A4V2V1J5</accession>
<protein>
    <submittedName>
        <fullName evidence="3">Iron complex transport system substrate-binding protein</fullName>
    </submittedName>
</protein>
<evidence type="ECO:0000259" key="2">
    <source>
        <dbReference type="PROSITE" id="PS50983"/>
    </source>
</evidence>
<organism evidence="3 4">
    <name type="scientific">Thiobaca trueperi</name>
    <dbReference type="NCBI Taxonomy" id="127458"/>
    <lineage>
        <taxon>Bacteria</taxon>
        <taxon>Pseudomonadati</taxon>
        <taxon>Pseudomonadota</taxon>
        <taxon>Gammaproteobacteria</taxon>
        <taxon>Chromatiales</taxon>
        <taxon>Chromatiaceae</taxon>
        <taxon>Thiobaca</taxon>
    </lineage>
</organism>
<dbReference type="RefSeq" id="WP_132977011.1">
    <property type="nucleotide sequence ID" value="NZ_SMAO01000004.1"/>
</dbReference>
<dbReference type="GO" id="GO:0071281">
    <property type="term" value="P:cellular response to iron ion"/>
    <property type="evidence" value="ECO:0007669"/>
    <property type="project" value="TreeGrafter"/>
</dbReference>
<feature type="chain" id="PRO_5020542203" evidence="1">
    <location>
        <begin position="30"/>
        <end position="349"/>
    </location>
</feature>
<keyword evidence="1" id="KW-0732">Signal</keyword>
<evidence type="ECO:0000313" key="4">
    <source>
        <dbReference type="Proteomes" id="UP000295717"/>
    </source>
</evidence>
<dbReference type="PROSITE" id="PS50983">
    <property type="entry name" value="FE_B12_PBP"/>
    <property type="match status" value="1"/>
</dbReference>
<dbReference type="Proteomes" id="UP000295717">
    <property type="component" value="Unassembled WGS sequence"/>
</dbReference>
<feature type="domain" description="Fe/B12 periplasmic-binding" evidence="2">
    <location>
        <begin position="48"/>
        <end position="316"/>
    </location>
</feature>
<dbReference type="Pfam" id="PF01497">
    <property type="entry name" value="Peripla_BP_2"/>
    <property type="match status" value="1"/>
</dbReference>
<dbReference type="AlphaFoldDB" id="A0A4V2V1J5"/>
<dbReference type="InterPro" id="IPR050902">
    <property type="entry name" value="ABC_Transporter_SBP"/>
</dbReference>
<reference evidence="3 4" key="1">
    <citation type="submission" date="2019-03" db="EMBL/GenBank/DDBJ databases">
        <title>Genomic Encyclopedia of Type Strains, Phase IV (KMG-IV): sequencing the most valuable type-strain genomes for metagenomic binning, comparative biology and taxonomic classification.</title>
        <authorList>
            <person name="Goeker M."/>
        </authorList>
    </citation>
    <scope>NUCLEOTIDE SEQUENCE [LARGE SCALE GENOMIC DNA]</scope>
    <source>
        <strain evidence="3 4">DSM 13587</strain>
    </source>
</reference>
<dbReference type="InterPro" id="IPR002491">
    <property type="entry name" value="ABC_transptr_periplasmic_BD"/>
</dbReference>
<evidence type="ECO:0000313" key="3">
    <source>
        <dbReference type="EMBL" id="TCT21422.1"/>
    </source>
</evidence>
<feature type="signal peptide" evidence="1">
    <location>
        <begin position="1"/>
        <end position="29"/>
    </location>
</feature>
<dbReference type="PANTHER" id="PTHR30535:SF34">
    <property type="entry name" value="MOLYBDATE-BINDING PROTEIN MOLA"/>
    <property type="match status" value="1"/>
</dbReference>
<dbReference type="EMBL" id="SMAO01000004">
    <property type="protein sequence ID" value="TCT21422.1"/>
    <property type="molecule type" value="Genomic_DNA"/>
</dbReference>
<gene>
    <name evidence="3" type="ORF">EDC35_104279</name>
</gene>
<proteinExistence type="predicted"/>
<evidence type="ECO:0000256" key="1">
    <source>
        <dbReference type="SAM" id="SignalP"/>
    </source>
</evidence>
<dbReference type="SUPFAM" id="SSF53807">
    <property type="entry name" value="Helical backbone' metal receptor"/>
    <property type="match status" value="1"/>
</dbReference>
<comment type="caution">
    <text evidence="3">The sequence shown here is derived from an EMBL/GenBank/DDBJ whole genome shotgun (WGS) entry which is preliminary data.</text>
</comment>
<dbReference type="Gene3D" id="3.40.50.1980">
    <property type="entry name" value="Nitrogenase molybdenum iron protein domain"/>
    <property type="match status" value="2"/>
</dbReference>